<dbReference type="InterPro" id="IPR010321">
    <property type="entry name" value="DUF922"/>
</dbReference>
<feature type="chain" id="PRO_5022807065" evidence="2">
    <location>
        <begin position="26"/>
        <end position="183"/>
    </location>
</feature>
<feature type="signal peptide" evidence="2">
    <location>
        <begin position="1"/>
        <end position="25"/>
    </location>
</feature>
<dbReference type="OrthoDB" id="5431540at2"/>
<evidence type="ECO:0000313" key="3">
    <source>
        <dbReference type="EMBL" id="TXD90576.1"/>
    </source>
</evidence>
<dbReference type="Pfam" id="PF06037">
    <property type="entry name" value="DUF922"/>
    <property type="match status" value="1"/>
</dbReference>
<gene>
    <name evidence="3" type="ORF">ESY86_04200</name>
</gene>
<name>A0A5C6ZKP6_9FLAO</name>
<reference evidence="3 4" key="1">
    <citation type="submission" date="2019-08" db="EMBL/GenBank/DDBJ databases">
        <title>Genomes of Subsaximicrobium wynnwilliamsii strains.</title>
        <authorList>
            <person name="Bowman J.P."/>
        </authorList>
    </citation>
    <scope>NUCLEOTIDE SEQUENCE [LARGE SCALE GENOMIC DNA]</scope>
    <source>
        <strain evidence="3 4">2-80-2</strain>
    </source>
</reference>
<keyword evidence="4" id="KW-1185">Reference proteome</keyword>
<organism evidence="3 4">
    <name type="scientific">Subsaximicrobium wynnwilliamsii</name>
    <dbReference type="NCBI Taxonomy" id="291179"/>
    <lineage>
        <taxon>Bacteria</taxon>
        <taxon>Pseudomonadati</taxon>
        <taxon>Bacteroidota</taxon>
        <taxon>Flavobacteriia</taxon>
        <taxon>Flavobacteriales</taxon>
        <taxon>Flavobacteriaceae</taxon>
        <taxon>Subsaximicrobium</taxon>
    </lineage>
</organism>
<accession>A0A5C6ZKP6</accession>
<evidence type="ECO:0000313" key="4">
    <source>
        <dbReference type="Proteomes" id="UP000321578"/>
    </source>
</evidence>
<comment type="caution">
    <text evidence="3">The sequence shown here is derived from an EMBL/GenBank/DDBJ whole genome shotgun (WGS) entry which is preliminary data.</text>
</comment>
<keyword evidence="1" id="KW-0175">Coiled coil</keyword>
<dbReference type="AlphaFoldDB" id="A0A5C6ZKP6"/>
<dbReference type="EMBL" id="VORO01000003">
    <property type="protein sequence ID" value="TXD90576.1"/>
    <property type="molecule type" value="Genomic_DNA"/>
</dbReference>
<protein>
    <submittedName>
        <fullName evidence="3">DUF922 domain-containing protein</fullName>
    </submittedName>
</protein>
<dbReference type="Proteomes" id="UP000321578">
    <property type="component" value="Unassembled WGS sequence"/>
</dbReference>
<proteinExistence type="predicted"/>
<evidence type="ECO:0000256" key="1">
    <source>
        <dbReference type="SAM" id="Coils"/>
    </source>
</evidence>
<sequence length="183" mass="21328">MEMMASKYALLFAFMLFFGVQQETAFTWQPDRNLTWADYQAVVDPNSDAVALTAAGITFSYSLKEADRRFVSFVATAEANFYPESSWYKKDKCNETVLAHEQLHFDIAELHVRMLRAALNDLETTQAIKSDLRRVHRNANRDMAKMQNTYDLETNNSRDVEQQEQWASLVKNELEKYQQFESK</sequence>
<keyword evidence="2" id="KW-0732">Signal</keyword>
<evidence type="ECO:0000256" key="2">
    <source>
        <dbReference type="SAM" id="SignalP"/>
    </source>
</evidence>
<feature type="coiled-coil region" evidence="1">
    <location>
        <begin position="129"/>
        <end position="163"/>
    </location>
</feature>